<organism evidence="8 9">
    <name type="scientific">Fusarium austroafricanum</name>
    <dbReference type="NCBI Taxonomy" id="2364996"/>
    <lineage>
        <taxon>Eukaryota</taxon>
        <taxon>Fungi</taxon>
        <taxon>Dikarya</taxon>
        <taxon>Ascomycota</taxon>
        <taxon>Pezizomycotina</taxon>
        <taxon>Sordariomycetes</taxon>
        <taxon>Hypocreomycetidae</taxon>
        <taxon>Hypocreales</taxon>
        <taxon>Nectriaceae</taxon>
        <taxon>Fusarium</taxon>
        <taxon>Fusarium concolor species complex</taxon>
    </lineage>
</organism>
<gene>
    <name evidence="8" type="ORF">F53441_4632</name>
</gene>
<feature type="region of interest" description="Disordered" evidence="6">
    <location>
        <begin position="12"/>
        <end position="41"/>
    </location>
</feature>
<evidence type="ECO:0000256" key="6">
    <source>
        <dbReference type="SAM" id="MobiDB-lite"/>
    </source>
</evidence>
<dbReference type="Gene3D" id="2.60.40.3960">
    <property type="entry name" value="Velvet domain"/>
    <property type="match status" value="1"/>
</dbReference>
<feature type="compositionally biased region" description="Basic and acidic residues" evidence="6">
    <location>
        <begin position="246"/>
        <end position="260"/>
    </location>
</feature>
<evidence type="ECO:0000256" key="3">
    <source>
        <dbReference type="ARBA" id="ARBA00023015"/>
    </source>
</evidence>
<sequence length="283" mass="31560">MCATPRFTGYHFNPTVAANGGPPASNSPMVSPTESRPDPMKISDIITSGEANGSEVGINNRSGGISYSLRIRQQPIAARSCGFGERDRRVIDPPPIVQLLVEGPNLTKEDITKHLRYPHYVMNCSILDESGSRDASFMPEEYRQQRRLMGLLVSTPFVGKDEHGEEGCFFCFPDLSCRTPGSFCLNFSLARIDPMRARELKRFPFLINMRSDVFTVYTAKDFPGMQASTKLTKKLKEQGCIISIKKGNDRSKNARGHDDSTDGEQDDSEAATQGKRRRRSTRQ</sequence>
<dbReference type="InterPro" id="IPR037525">
    <property type="entry name" value="Velvet_dom"/>
</dbReference>
<feature type="domain" description="Velvet" evidence="7">
    <location>
        <begin position="62"/>
        <end position="245"/>
    </location>
</feature>
<dbReference type="AlphaFoldDB" id="A0A8H4NYK2"/>
<accession>A0A8H4NYK2</accession>
<keyword evidence="2" id="KW-0749">Sporulation</keyword>
<dbReference type="GO" id="GO:0030435">
    <property type="term" value="P:sporulation resulting in formation of a cellular spore"/>
    <property type="evidence" value="ECO:0007669"/>
    <property type="project" value="UniProtKB-KW"/>
</dbReference>
<dbReference type="InterPro" id="IPR021740">
    <property type="entry name" value="Velvet"/>
</dbReference>
<dbReference type="Pfam" id="PF11754">
    <property type="entry name" value="Velvet"/>
    <property type="match status" value="2"/>
</dbReference>
<reference evidence="8" key="1">
    <citation type="submission" date="2020-01" db="EMBL/GenBank/DDBJ databases">
        <title>Identification and distribution of gene clusters putatively required for synthesis of sphingolipid metabolism inhibitors in phylogenetically diverse species of the filamentous fungus Fusarium.</title>
        <authorList>
            <person name="Kim H.-S."/>
            <person name="Busman M."/>
            <person name="Brown D.W."/>
            <person name="Divon H."/>
            <person name="Uhlig S."/>
            <person name="Proctor R.H."/>
        </authorList>
    </citation>
    <scope>NUCLEOTIDE SEQUENCE</scope>
    <source>
        <strain evidence="8">NRRL 53441</strain>
    </source>
</reference>
<evidence type="ECO:0000256" key="2">
    <source>
        <dbReference type="ARBA" id="ARBA00022969"/>
    </source>
</evidence>
<dbReference type="EMBL" id="JAADJG010000183">
    <property type="protein sequence ID" value="KAF4452520.1"/>
    <property type="molecule type" value="Genomic_DNA"/>
</dbReference>
<keyword evidence="9" id="KW-1185">Reference proteome</keyword>
<evidence type="ECO:0000256" key="4">
    <source>
        <dbReference type="ARBA" id="ARBA00023163"/>
    </source>
</evidence>
<keyword evidence="3" id="KW-0805">Transcription regulation</keyword>
<feature type="compositionally biased region" description="Basic residues" evidence="6">
    <location>
        <begin position="274"/>
        <end position="283"/>
    </location>
</feature>
<evidence type="ECO:0000313" key="8">
    <source>
        <dbReference type="EMBL" id="KAF4452520.1"/>
    </source>
</evidence>
<comment type="subcellular location">
    <subcellularLocation>
        <location evidence="1">Nucleus</location>
    </subcellularLocation>
</comment>
<keyword evidence="5" id="KW-0539">Nucleus</keyword>
<comment type="caution">
    <text evidence="8">The sequence shown here is derived from an EMBL/GenBank/DDBJ whole genome shotgun (WGS) entry which is preliminary data.</text>
</comment>
<name>A0A8H4NYK2_9HYPO</name>
<evidence type="ECO:0000256" key="1">
    <source>
        <dbReference type="ARBA" id="ARBA00004123"/>
    </source>
</evidence>
<evidence type="ECO:0000259" key="7">
    <source>
        <dbReference type="PROSITE" id="PS51821"/>
    </source>
</evidence>
<dbReference type="Proteomes" id="UP000605986">
    <property type="component" value="Unassembled WGS sequence"/>
</dbReference>
<proteinExistence type="predicted"/>
<dbReference type="PANTHER" id="PTHR33572">
    <property type="entry name" value="SPORE DEVELOPMENT REGULATOR VOSA"/>
    <property type="match status" value="1"/>
</dbReference>
<feature type="compositionally biased region" description="Polar residues" evidence="6">
    <location>
        <begin position="24"/>
        <end position="34"/>
    </location>
</feature>
<keyword evidence="4" id="KW-0804">Transcription</keyword>
<feature type="region of interest" description="Disordered" evidence="6">
    <location>
        <begin position="246"/>
        <end position="283"/>
    </location>
</feature>
<dbReference type="PROSITE" id="PS51821">
    <property type="entry name" value="VELVET"/>
    <property type="match status" value="1"/>
</dbReference>
<evidence type="ECO:0000313" key="9">
    <source>
        <dbReference type="Proteomes" id="UP000605986"/>
    </source>
</evidence>
<dbReference type="InterPro" id="IPR038491">
    <property type="entry name" value="Velvet_dom_sf"/>
</dbReference>
<evidence type="ECO:0000256" key="5">
    <source>
        <dbReference type="ARBA" id="ARBA00023242"/>
    </source>
</evidence>
<dbReference type="GO" id="GO:0005634">
    <property type="term" value="C:nucleus"/>
    <property type="evidence" value="ECO:0007669"/>
    <property type="project" value="UniProtKB-SubCell"/>
</dbReference>
<protein>
    <recommendedName>
        <fullName evidence="7">Velvet domain-containing protein</fullName>
    </recommendedName>
</protein>
<dbReference type="PANTHER" id="PTHR33572:SF17">
    <property type="entry name" value="SEXUAL DEVELOPMENT REGULATOR VELC"/>
    <property type="match status" value="1"/>
</dbReference>
<dbReference type="OrthoDB" id="3056235at2759"/>